<dbReference type="Proteomes" id="UP000015104">
    <property type="component" value="Unassembled WGS sequence"/>
</dbReference>
<evidence type="ECO:0000313" key="2">
    <source>
        <dbReference type="Proteomes" id="UP000015104"/>
    </source>
</evidence>
<accession>T1KJ01</accession>
<sequence>MKFITNNVRGKNEPYVISDYGSYAGNSILELDEQIVGIGGIRDNCVGNRLMCKEAPISETMSTNTKNYLVTALENKIYILKNGPLIQFNVANHETKEFSCSYKGISVLIPMPSHDKVILFNSRARFCDCFDVKNETWMTIGLLADGINYTDDHKKSNDRMITFASTFLQRDIIRHFNNPELMA</sequence>
<keyword evidence="2" id="KW-1185">Reference proteome</keyword>
<dbReference type="EnsemblMetazoa" id="tetur12g03210.1">
    <property type="protein sequence ID" value="tetur12g03210.1"/>
    <property type="gene ID" value="tetur12g03210"/>
</dbReference>
<reference evidence="2" key="1">
    <citation type="submission" date="2011-08" db="EMBL/GenBank/DDBJ databases">
        <authorList>
            <person name="Rombauts S."/>
        </authorList>
    </citation>
    <scope>NUCLEOTIDE SEQUENCE</scope>
    <source>
        <strain evidence="2">London</strain>
    </source>
</reference>
<dbReference type="HOGENOM" id="CLU_1477002_0_0_1"/>
<organism evidence="1 2">
    <name type="scientific">Tetranychus urticae</name>
    <name type="common">Two-spotted spider mite</name>
    <dbReference type="NCBI Taxonomy" id="32264"/>
    <lineage>
        <taxon>Eukaryota</taxon>
        <taxon>Metazoa</taxon>
        <taxon>Ecdysozoa</taxon>
        <taxon>Arthropoda</taxon>
        <taxon>Chelicerata</taxon>
        <taxon>Arachnida</taxon>
        <taxon>Acari</taxon>
        <taxon>Acariformes</taxon>
        <taxon>Trombidiformes</taxon>
        <taxon>Prostigmata</taxon>
        <taxon>Eleutherengona</taxon>
        <taxon>Raphignathae</taxon>
        <taxon>Tetranychoidea</taxon>
        <taxon>Tetranychidae</taxon>
        <taxon>Tetranychus</taxon>
    </lineage>
</organism>
<proteinExistence type="predicted"/>
<name>T1KJ01_TETUR</name>
<protein>
    <submittedName>
        <fullName evidence="1">Uncharacterized protein</fullName>
    </submittedName>
</protein>
<reference evidence="1" key="2">
    <citation type="submission" date="2015-06" db="UniProtKB">
        <authorList>
            <consortium name="EnsemblMetazoa"/>
        </authorList>
    </citation>
    <scope>IDENTIFICATION</scope>
</reference>
<dbReference type="EMBL" id="CAEY01000115">
    <property type="status" value="NOT_ANNOTATED_CDS"/>
    <property type="molecule type" value="Genomic_DNA"/>
</dbReference>
<dbReference type="AlphaFoldDB" id="T1KJ01"/>
<evidence type="ECO:0000313" key="1">
    <source>
        <dbReference type="EnsemblMetazoa" id="tetur12g03210.1"/>
    </source>
</evidence>